<keyword evidence="5 6" id="KW-0378">Hydrolase</keyword>
<evidence type="ECO:0000313" key="9">
    <source>
        <dbReference type="EMBL" id="RJP68465.1"/>
    </source>
</evidence>
<dbReference type="GO" id="GO:0046872">
    <property type="term" value="F:metal ion binding"/>
    <property type="evidence" value="ECO:0007669"/>
    <property type="project" value="UniProtKB-UniRule"/>
</dbReference>
<reference evidence="9 10" key="1">
    <citation type="journal article" date="2017" name="ISME J.">
        <title>Energy and carbon metabolisms in a deep terrestrial subsurface fluid microbial community.</title>
        <authorList>
            <person name="Momper L."/>
            <person name="Jungbluth S.P."/>
            <person name="Lee M.D."/>
            <person name="Amend J.P."/>
        </authorList>
    </citation>
    <scope>NUCLEOTIDE SEQUENCE [LARGE SCALE GENOMIC DNA]</scope>
    <source>
        <strain evidence="9">SURF_17</strain>
    </source>
</reference>
<accession>A0A419EVK5</accession>
<evidence type="ECO:0000256" key="2">
    <source>
        <dbReference type="ARBA" id="ARBA00022438"/>
    </source>
</evidence>
<dbReference type="EC" id="3.4.11.18" evidence="6 7"/>
<evidence type="ECO:0000313" key="10">
    <source>
        <dbReference type="Proteomes" id="UP000285961"/>
    </source>
</evidence>
<feature type="binding site" evidence="6">
    <location>
        <position position="108"/>
    </location>
    <ligand>
        <name>a divalent metal cation</name>
        <dbReference type="ChEBI" id="CHEBI:60240"/>
        <label>2</label>
        <note>catalytic</note>
    </ligand>
</feature>
<dbReference type="SUPFAM" id="SSF55920">
    <property type="entry name" value="Creatinase/aminopeptidase"/>
    <property type="match status" value="1"/>
</dbReference>
<proteinExistence type="inferred from homology"/>
<evidence type="ECO:0000256" key="5">
    <source>
        <dbReference type="ARBA" id="ARBA00022801"/>
    </source>
</evidence>
<dbReference type="GO" id="GO:0006508">
    <property type="term" value="P:proteolysis"/>
    <property type="evidence" value="ECO:0007669"/>
    <property type="project" value="UniProtKB-KW"/>
</dbReference>
<comment type="caution">
    <text evidence="9">The sequence shown here is derived from an EMBL/GenBank/DDBJ whole genome shotgun (WGS) entry which is preliminary data.</text>
</comment>
<feature type="binding site" evidence="6">
    <location>
        <position position="79"/>
    </location>
    <ligand>
        <name>substrate</name>
    </ligand>
</feature>
<comment type="function">
    <text evidence="1 6">Removes the N-terminal methionine from nascent proteins. The N-terminal methionine is often cleaved when the second residue in the primary sequence is small and uncharged (Met-Ala-, Cys, Gly, Pro, Ser, Thr, or Val). Requires deformylation of the N(alpha)-formylated initiator methionine before it can be hydrolyzed.</text>
</comment>
<feature type="domain" description="Peptidase M24" evidence="8">
    <location>
        <begin position="14"/>
        <end position="242"/>
    </location>
</feature>
<comment type="cofactor">
    <cofactor evidence="6">
        <name>Co(2+)</name>
        <dbReference type="ChEBI" id="CHEBI:48828"/>
    </cofactor>
    <cofactor evidence="6">
        <name>Zn(2+)</name>
        <dbReference type="ChEBI" id="CHEBI:29105"/>
    </cofactor>
    <cofactor evidence="6">
        <name>Mn(2+)</name>
        <dbReference type="ChEBI" id="CHEBI:29035"/>
    </cofactor>
    <cofactor evidence="6">
        <name>Fe(2+)</name>
        <dbReference type="ChEBI" id="CHEBI:29033"/>
    </cofactor>
    <text evidence="6">Binds 2 divalent metal cations per subunit. Has a high-affinity and a low affinity metal-binding site. The true nature of the physiological cofactor is under debate. The enzyme is active with cobalt, zinc, manganese or divalent iron ions. Most likely, methionine aminopeptidases function as mononuclear Fe(2+)-metalloproteases under physiological conditions, and the catalytically relevant metal-binding site has been assigned to the histidine-containing high-affinity site.</text>
</comment>
<feature type="binding site" evidence="6">
    <location>
        <position position="97"/>
    </location>
    <ligand>
        <name>a divalent metal cation</name>
        <dbReference type="ChEBI" id="CHEBI:60240"/>
        <label>1</label>
    </ligand>
</feature>
<feature type="binding site" evidence="6">
    <location>
        <position position="204"/>
    </location>
    <ligand>
        <name>a divalent metal cation</name>
        <dbReference type="ChEBI" id="CHEBI:60240"/>
        <label>2</label>
        <note>catalytic</note>
    </ligand>
</feature>
<dbReference type="HAMAP" id="MF_01974">
    <property type="entry name" value="MetAP_1"/>
    <property type="match status" value="1"/>
</dbReference>
<dbReference type="PROSITE" id="PS00680">
    <property type="entry name" value="MAP_1"/>
    <property type="match status" value="1"/>
</dbReference>
<evidence type="ECO:0000256" key="3">
    <source>
        <dbReference type="ARBA" id="ARBA00022670"/>
    </source>
</evidence>
<dbReference type="GO" id="GO:0070006">
    <property type="term" value="F:metalloaminopeptidase activity"/>
    <property type="evidence" value="ECO:0007669"/>
    <property type="project" value="UniProtKB-UniRule"/>
</dbReference>
<evidence type="ECO:0000256" key="4">
    <source>
        <dbReference type="ARBA" id="ARBA00022723"/>
    </source>
</evidence>
<dbReference type="EMBL" id="QZKI01000091">
    <property type="protein sequence ID" value="RJP68465.1"/>
    <property type="molecule type" value="Genomic_DNA"/>
</dbReference>
<keyword evidence="3 6" id="KW-0645">Protease</keyword>
<name>A0A419EVK5_9BACT</name>
<evidence type="ECO:0000259" key="8">
    <source>
        <dbReference type="Pfam" id="PF00557"/>
    </source>
</evidence>
<dbReference type="CDD" id="cd01086">
    <property type="entry name" value="MetAP1"/>
    <property type="match status" value="1"/>
</dbReference>
<dbReference type="PANTHER" id="PTHR43330:SF27">
    <property type="entry name" value="METHIONINE AMINOPEPTIDASE"/>
    <property type="match status" value="1"/>
</dbReference>
<feature type="binding site" evidence="6">
    <location>
        <position position="235"/>
    </location>
    <ligand>
        <name>a divalent metal cation</name>
        <dbReference type="ChEBI" id="CHEBI:60240"/>
        <label>1</label>
    </ligand>
</feature>
<dbReference type="Pfam" id="PF00557">
    <property type="entry name" value="Peptidase_M24"/>
    <property type="match status" value="1"/>
</dbReference>
<evidence type="ECO:0000256" key="1">
    <source>
        <dbReference type="ARBA" id="ARBA00002521"/>
    </source>
</evidence>
<protein>
    <recommendedName>
        <fullName evidence="6 7">Methionine aminopeptidase</fullName>
        <shortName evidence="6">MAP</shortName>
        <shortName evidence="6">MetAP</shortName>
        <ecNumber evidence="6 7">3.4.11.18</ecNumber>
    </recommendedName>
    <alternativeName>
        <fullName evidence="6">Peptidase M</fullName>
    </alternativeName>
</protein>
<dbReference type="Gene3D" id="3.90.230.10">
    <property type="entry name" value="Creatinase/methionine aminopeptidase superfamily"/>
    <property type="match status" value="1"/>
</dbReference>
<evidence type="ECO:0000256" key="6">
    <source>
        <dbReference type="HAMAP-Rule" id="MF_01974"/>
    </source>
</evidence>
<keyword evidence="2 6" id="KW-0031">Aminopeptidase</keyword>
<comment type="subunit">
    <text evidence="6">Monomer.</text>
</comment>
<gene>
    <name evidence="6 9" type="primary">map</name>
    <name evidence="9" type="ORF">C4532_12525</name>
</gene>
<comment type="catalytic activity">
    <reaction evidence="6 7">
        <text>Release of N-terminal amino acids, preferentially methionine, from peptides and arylamides.</text>
        <dbReference type="EC" id="3.4.11.18"/>
    </reaction>
</comment>
<comment type="similarity">
    <text evidence="6">Belongs to the peptidase M24A family. Methionine aminopeptidase type 1 subfamily.</text>
</comment>
<sequence>MSVIVIRSPEELETLREANRIVARILQELADDIKPGISTEWLDQKAERLILKAHGRPAFKGYRGYPKTICASLNEQVVHGIPSPSVVLREGDIISIDIGIVYRGYVGDTAATYPVGEISEEKRRLIQVTRESLCKGIKQARVGKRLSDISHAVQAHVEKHGFSVVRDFVGHGIGQQMHEEPQIPNFGRPNQGPRLETGMVLAIEPMVNAGTYEVKVLDDRWTAVTKDGRPSAHFEHSIAVTNGEADILSLPPEGGTAARSVTHVRG</sequence>
<dbReference type="Proteomes" id="UP000285961">
    <property type="component" value="Unassembled WGS sequence"/>
</dbReference>
<keyword evidence="4 6" id="KW-0479">Metal-binding</keyword>
<organism evidence="9 10">
    <name type="scientific">Candidatus Abyssobacteria bacterium SURF_17</name>
    <dbReference type="NCBI Taxonomy" id="2093361"/>
    <lineage>
        <taxon>Bacteria</taxon>
        <taxon>Pseudomonadati</taxon>
        <taxon>Candidatus Hydrogenedentota</taxon>
        <taxon>Candidatus Abyssobacteria</taxon>
    </lineage>
</organism>
<dbReference type="InterPro" id="IPR001714">
    <property type="entry name" value="Pept_M24_MAP"/>
</dbReference>
<feature type="binding site" evidence="6">
    <location>
        <position position="235"/>
    </location>
    <ligand>
        <name>a divalent metal cation</name>
        <dbReference type="ChEBI" id="CHEBI:60240"/>
        <label>2</label>
        <note>catalytic</note>
    </ligand>
</feature>
<feature type="binding site" evidence="6">
    <location>
        <position position="108"/>
    </location>
    <ligand>
        <name>a divalent metal cation</name>
        <dbReference type="ChEBI" id="CHEBI:60240"/>
        <label>1</label>
    </ligand>
</feature>
<dbReference type="InterPro" id="IPR036005">
    <property type="entry name" value="Creatinase/aminopeptidase-like"/>
</dbReference>
<dbReference type="AlphaFoldDB" id="A0A419EVK5"/>
<feature type="binding site" evidence="6">
    <location>
        <position position="171"/>
    </location>
    <ligand>
        <name>a divalent metal cation</name>
        <dbReference type="ChEBI" id="CHEBI:60240"/>
        <label>2</label>
        <note>catalytic</note>
    </ligand>
</feature>
<dbReference type="GO" id="GO:0004239">
    <property type="term" value="F:initiator methionyl aminopeptidase activity"/>
    <property type="evidence" value="ECO:0007669"/>
    <property type="project" value="UniProtKB-UniRule"/>
</dbReference>
<evidence type="ECO:0000256" key="7">
    <source>
        <dbReference type="RuleBase" id="RU003653"/>
    </source>
</evidence>
<dbReference type="PRINTS" id="PR00599">
    <property type="entry name" value="MAPEPTIDASE"/>
</dbReference>
<dbReference type="PANTHER" id="PTHR43330">
    <property type="entry name" value="METHIONINE AMINOPEPTIDASE"/>
    <property type="match status" value="1"/>
</dbReference>
<dbReference type="GO" id="GO:0005829">
    <property type="term" value="C:cytosol"/>
    <property type="evidence" value="ECO:0007669"/>
    <property type="project" value="TreeGrafter"/>
</dbReference>
<dbReference type="InterPro" id="IPR002467">
    <property type="entry name" value="Pept_M24A_MAP1"/>
</dbReference>
<dbReference type="NCBIfam" id="TIGR00500">
    <property type="entry name" value="met_pdase_I"/>
    <property type="match status" value="1"/>
</dbReference>
<dbReference type="InterPro" id="IPR000994">
    <property type="entry name" value="Pept_M24"/>
</dbReference>
<feature type="binding site" evidence="6">
    <location>
        <position position="178"/>
    </location>
    <ligand>
        <name>substrate</name>
    </ligand>
</feature>